<comment type="caution">
    <text evidence="2">The sequence shown here is derived from an EMBL/GenBank/DDBJ whole genome shotgun (WGS) entry which is preliminary data.</text>
</comment>
<feature type="compositionally biased region" description="Low complexity" evidence="1">
    <location>
        <begin position="233"/>
        <end position="258"/>
    </location>
</feature>
<feature type="compositionally biased region" description="Acidic residues" evidence="1">
    <location>
        <begin position="259"/>
        <end position="268"/>
    </location>
</feature>
<feature type="compositionally biased region" description="Low complexity" evidence="1">
    <location>
        <begin position="130"/>
        <end position="139"/>
    </location>
</feature>
<feature type="non-terminal residue" evidence="2">
    <location>
        <position position="1"/>
    </location>
</feature>
<dbReference type="Proteomes" id="UP000738359">
    <property type="component" value="Unassembled WGS sequence"/>
</dbReference>
<evidence type="ECO:0000313" key="3">
    <source>
        <dbReference type="Proteomes" id="UP000738359"/>
    </source>
</evidence>
<protein>
    <submittedName>
        <fullName evidence="2">Uncharacterized protein</fullName>
    </submittedName>
</protein>
<proteinExistence type="predicted"/>
<gene>
    <name evidence="2" type="ORF">BGZ70_004222</name>
</gene>
<evidence type="ECO:0000313" key="2">
    <source>
        <dbReference type="EMBL" id="KAF9944917.1"/>
    </source>
</evidence>
<evidence type="ECO:0000256" key="1">
    <source>
        <dbReference type="SAM" id="MobiDB-lite"/>
    </source>
</evidence>
<dbReference type="AlphaFoldDB" id="A0A9P6IRQ9"/>
<feature type="compositionally biased region" description="Low complexity" evidence="1">
    <location>
        <begin position="281"/>
        <end position="303"/>
    </location>
</feature>
<dbReference type="OrthoDB" id="431929at2759"/>
<keyword evidence="3" id="KW-1185">Reference proteome</keyword>
<reference evidence="2" key="1">
    <citation type="journal article" date="2020" name="Fungal Divers.">
        <title>Resolving the Mortierellaceae phylogeny through synthesis of multi-gene phylogenetics and phylogenomics.</title>
        <authorList>
            <person name="Vandepol N."/>
            <person name="Liber J."/>
            <person name="Desiro A."/>
            <person name="Na H."/>
            <person name="Kennedy M."/>
            <person name="Barry K."/>
            <person name="Grigoriev I.V."/>
            <person name="Miller A.N."/>
            <person name="O'Donnell K."/>
            <person name="Stajich J.E."/>
            <person name="Bonito G."/>
        </authorList>
    </citation>
    <scope>NUCLEOTIDE SEQUENCE</scope>
    <source>
        <strain evidence="2">CK1249</strain>
    </source>
</reference>
<feature type="compositionally biased region" description="Acidic residues" evidence="1">
    <location>
        <begin position="385"/>
        <end position="394"/>
    </location>
</feature>
<feature type="compositionally biased region" description="Low complexity" evidence="1">
    <location>
        <begin position="1"/>
        <end position="12"/>
    </location>
</feature>
<feature type="region of interest" description="Disordered" evidence="1">
    <location>
        <begin position="349"/>
        <end position="443"/>
    </location>
</feature>
<feature type="compositionally biased region" description="Low complexity" evidence="1">
    <location>
        <begin position="64"/>
        <end position="75"/>
    </location>
</feature>
<name>A0A9P6IRQ9_MORAP</name>
<feature type="compositionally biased region" description="Basic residues" evidence="1">
    <location>
        <begin position="161"/>
        <end position="174"/>
    </location>
</feature>
<dbReference type="EMBL" id="JAAAHY010002261">
    <property type="protein sequence ID" value="KAF9944917.1"/>
    <property type="molecule type" value="Genomic_DNA"/>
</dbReference>
<organism evidence="2 3">
    <name type="scientific">Mortierella alpina</name>
    <name type="common">Oleaginous fungus</name>
    <name type="synonym">Mortierella renispora</name>
    <dbReference type="NCBI Taxonomy" id="64518"/>
    <lineage>
        <taxon>Eukaryota</taxon>
        <taxon>Fungi</taxon>
        <taxon>Fungi incertae sedis</taxon>
        <taxon>Mucoromycota</taxon>
        <taxon>Mortierellomycotina</taxon>
        <taxon>Mortierellomycetes</taxon>
        <taxon>Mortierellales</taxon>
        <taxon>Mortierellaceae</taxon>
        <taxon>Mortierella</taxon>
    </lineage>
</organism>
<feature type="compositionally biased region" description="Acidic residues" evidence="1">
    <location>
        <begin position="351"/>
        <end position="364"/>
    </location>
</feature>
<sequence length="668" mass="71027">AFDISGSSSSSSAGYGLRQIPERSEHNSPVLDASADVDGGSSVDEASLLSLSETSSAHHHHHQQQQQQQQQYAQQPRRYLHRSGSESLGKGGARTLRSVLEGSSSHAGERESVSTQPAYTDVHSRKSSAEESLSSAAELTPLQRMQQQLNVGQQHQQQLSKQHHHQQQQHHQRYHFGYPQSESSNGGNGTGGSSSGVDSNSSSRQDMLSEPDFETEGGRFGQLDLGSSQRSCSGTDGSLDNSSNSDSSSGSSSSSSSGDEGEVEEMQELDGLGFVAERRVGSGLSSPSVCSGSHSGHSVWSRSVEQDAAECPPLDAALGTTTASLESPDLSVESSFCAPTAVEQALSKVEEADEEDQLEVEDNDLVTHSAGNERKTTRLTHVLVDDDGSGEEEVAGTAAAGRSDALGLRPIAEEREGARQPHQGQGQGRVQRLDQSDDEGRDQRQCETFCLGHRHPADHACPQIEERKKAAEEEVQRKKAIQDAVADKFLGTGTGTDAGNDHARVKNGTPLVLTAEEKQGLAKAKAEAAKAAIAEARAKVAARGTGSMGAAAAGSGVSTASGVQPDAAAPKVKKASRVVALIKMKKMALGDDKIPLSSRLYVHIKSPLFPHLDDKAVFIDKRFSIFSAKESDGLPTLLGMQDRLQQLTQVVSGDIFYLAPADWPWKQQ</sequence>
<feature type="region of interest" description="Disordered" evidence="1">
    <location>
        <begin position="1"/>
        <end position="306"/>
    </location>
</feature>
<feature type="compositionally biased region" description="Low complexity" evidence="1">
    <location>
        <begin position="146"/>
        <end position="160"/>
    </location>
</feature>
<accession>A0A9P6IRQ9</accession>